<accession>A0A432VAG1</accession>
<dbReference type="Gene3D" id="3.40.50.150">
    <property type="entry name" value="Vaccinia Virus protein VP39"/>
    <property type="match status" value="1"/>
</dbReference>
<evidence type="ECO:0000313" key="7">
    <source>
        <dbReference type="EMBL" id="RUM99181.1"/>
    </source>
</evidence>
<dbReference type="CDD" id="cd02440">
    <property type="entry name" value="AdoMet_MTases"/>
    <property type="match status" value="1"/>
</dbReference>
<dbReference type="PANTHER" id="PTHR47816:SF4">
    <property type="entry name" value="RIBOSOMAL RNA SMALL SUBUNIT METHYLTRANSFERASE C"/>
    <property type="match status" value="1"/>
</dbReference>
<reference evidence="7 8" key="1">
    <citation type="submission" date="2018-11" db="EMBL/GenBank/DDBJ databases">
        <title>Pseudaminobacter arsenicus sp. nov., an arsenic-resistant bacterium isolated from arsenic-rich aquifers.</title>
        <authorList>
            <person name="Mu Y."/>
        </authorList>
    </citation>
    <scope>NUCLEOTIDE SEQUENCE [LARGE SCALE GENOMIC DNA]</scope>
    <source>
        <strain evidence="7 8">CB3</strain>
    </source>
</reference>
<dbReference type="InterPro" id="IPR007848">
    <property type="entry name" value="Small_mtfrase_dom"/>
</dbReference>
<name>A0A432VAG1_9HYPH</name>
<dbReference type="Pfam" id="PF05175">
    <property type="entry name" value="MTS"/>
    <property type="match status" value="1"/>
</dbReference>
<dbReference type="GO" id="GO:0008757">
    <property type="term" value="F:S-adenosylmethionine-dependent methyltransferase activity"/>
    <property type="evidence" value="ECO:0007669"/>
    <property type="project" value="InterPro"/>
</dbReference>
<keyword evidence="5" id="KW-0949">S-adenosyl-L-methionine</keyword>
<evidence type="ECO:0000256" key="5">
    <source>
        <dbReference type="ARBA" id="ARBA00022691"/>
    </source>
</evidence>
<evidence type="ECO:0000256" key="1">
    <source>
        <dbReference type="ARBA" id="ARBA00022490"/>
    </source>
</evidence>
<evidence type="ECO:0000256" key="4">
    <source>
        <dbReference type="ARBA" id="ARBA00022679"/>
    </source>
</evidence>
<dbReference type="GO" id="GO:0003676">
    <property type="term" value="F:nucleic acid binding"/>
    <property type="evidence" value="ECO:0007669"/>
    <property type="project" value="InterPro"/>
</dbReference>
<evidence type="ECO:0000256" key="2">
    <source>
        <dbReference type="ARBA" id="ARBA00022552"/>
    </source>
</evidence>
<dbReference type="PROSITE" id="PS00092">
    <property type="entry name" value="N6_MTASE"/>
    <property type="match status" value="1"/>
</dbReference>
<dbReference type="InterPro" id="IPR046977">
    <property type="entry name" value="RsmC/RlmG"/>
</dbReference>
<dbReference type="GO" id="GO:0008170">
    <property type="term" value="F:N-methyltransferase activity"/>
    <property type="evidence" value="ECO:0007669"/>
    <property type="project" value="UniProtKB-ARBA"/>
</dbReference>
<keyword evidence="2" id="KW-0698">rRNA processing</keyword>
<keyword evidence="4 7" id="KW-0808">Transferase</keyword>
<dbReference type="OrthoDB" id="9816072at2"/>
<organism evidence="7 8">
    <name type="scientific">Borborobacter arsenicus</name>
    <dbReference type="NCBI Taxonomy" id="1851146"/>
    <lineage>
        <taxon>Bacteria</taxon>
        <taxon>Pseudomonadati</taxon>
        <taxon>Pseudomonadota</taxon>
        <taxon>Alphaproteobacteria</taxon>
        <taxon>Hyphomicrobiales</taxon>
        <taxon>Phyllobacteriaceae</taxon>
        <taxon>Borborobacter</taxon>
    </lineage>
</organism>
<keyword evidence="3 7" id="KW-0489">Methyltransferase</keyword>
<dbReference type="Proteomes" id="UP000281647">
    <property type="component" value="Unassembled WGS sequence"/>
</dbReference>
<comment type="caution">
    <text evidence="7">The sequence shown here is derived from an EMBL/GenBank/DDBJ whole genome shotgun (WGS) entry which is preliminary data.</text>
</comment>
<dbReference type="InterPro" id="IPR002052">
    <property type="entry name" value="DNA_methylase_N6_adenine_CS"/>
</dbReference>
<protein>
    <submittedName>
        <fullName evidence="7">Class I SAM-dependent methyltransferase</fullName>
    </submittedName>
</protein>
<dbReference type="PANTHER" id="PTHR47816">
    <property type="entry name" value="RIBOSOMAL RNA SMALL SUBUNIT METHYLTRANSFERASE C"/>
    <property type="match status" value="1"/>
</dbReference>
<dbReference type="AlphaFoldDB" id="A0A432VAG1"/>
<dbReference type="SUPFAM" id="SSF53335">
    <property type="entry name" value="S-adenosyl-L-methionine-dependent methyltransferases"/>
    <property type="match status" value="1"/>
</dbReference>
<evidence type="ECO:0000259" key="6">
    <source>
        <dbReference type="Pfam" id="PF05175"/>
    </source>
</evidence>
<dbReference type="GO" id="GO:0032259">
    <property type="term" value="P:methylation"/>
    <property type="evidence" value="ECO:0007669"/>
    <property type="project" value="UniProtKB-KW"/>
</dbReference>
<dbReference type="EMBL" id="RKST01000002">
    <property type="protein sequence ID" value="RUM99181.1"/>
    <property type="molecule type" value="Genomic_DNA"/>
</dbReference>
<keyword evidence="8" id="KW-1185">Reference proteome</keyword>
<dbReference type="GO" id="GO:0006364">
    <property type="term" value="P:rRNA processing"/>
    <property type="evidence" value="ECO:0007669"/>
    <property type="project" value="UniProtKB-KW"/>
</dbReference>
<sequence length="337" mass="37184">MRDALKTLFYPFESGVLSAPRKGTRTLFFGAEPGFRLPGGFETNLSIVQGFRPYVRGLEASGHAVSYVAEGYDYDLALVLSGRHRGENELRIAGAIERVRGGATILVAGSKDDGIASLRKRIGELVEIPGQLPKHHGVAFWFFRPADSADVVLALRKGNGERLVEDRFHTAPGMFSADRIDAGSKLLIDNLPEKIDGAVADFCAGWGYLAAELALRHPKITTLDLYEADFASLEAARRNVVATSVTPRFFWQDLLSEEVRYRYDLIVMNPPFHQHRAAEPDIGQGMIKAAAVALKPGGRLYMVANRQLPYERTLAQAFSSHTEIARDGGFKVLRARR</sequence>
<keyword evidence="1" id="KW-0963">Cytoplasm</keyword>
<gene>
    <name evidence="7" type="ORF">EET67_03155</name>
</gene>
<proteinExistence type="predicted"/>
<feature type="domain" description="Methyltransferase small" evidence="6">
    <location>
        <begin position="167"/>
        <end position="334"/>
    </location>
</feature>
<evidence type="ECO:0000256" key="3">
    <source>
        <dbReference type="ARBA" id="ARBA00022603"/>
    </source>
</evidence>
<dbReference type="InterPro" id="IPR029063">
    <property type="entry name" value="SAM-dependent_MTases_sf"/>
</dbReference>
<evidence type="ECO:0000313" key="8">
    <source>
        <dbReference type="Proteomes" id="UP000281647"/>
    </source>
</evidence>